<dbReference type="PIRSF" id="PIRSF500139">
    <property type="entry name" value="AE"/>
    <property type="match status" value="1"/>
</dbReference>
<evidence type="ECO:0000256" key="8">
    <source>
        <dbReference type="PIRSR" id="PIRSR019663-1"/>
    </source>
</evidence>
<evidence type="ECO:0000256" key="9">
    <source>
        <dbReference type="SAM" id="MobiDB-lite"/>
    </source>
</evidence>
<dbReference type="FunFam" id="1.10.132.130:FF:000001">
    <property type="entry name" value="Vacuolar-processing enzyme beta-isozyme"/>
    <property type="match status" value="1"/>
</dbReference>
<keyword evidence="6" id="KW-1015">Disulfide bond</keyword>
<dbReference type="PRINTS" id="PR00776">
    <property type="entry name" value="HEMOGLOBNASE"/>
</dbReference>
<keyword evidence="7" id="KW-0325">Glycoprotein</keyword>
<dbReference type="GO" id="GO:0005773">
    <property type="term" value="C:vacuole"/>
    <property type="evidence" value="ECO:0007669"/>
    <property type="project" value="GOC"/>
</dbReference>
<evidence type="ECO:0000256" key="5">
    <source>
        <dbReference type="ARBA" id="ARBA00022807"/>
    </source>
</evidence>
<comment type="similarity">
    <text evidence="1">Belongs to the peptidase C13 family.</text>
</comment>
<name>A0A834WCF8_9FABA</name>
<organism evidence="12 13">
    <name type="scientific">Senna tora</name>
    <dbReference type="NCBI Taxonomy" id="362788"/>
    <lineage>
        <taxon>Eukaryota</taxon>
        <taxon>Viridiplantae</taxon>
        <taxon>Streptophyta</taxon>
        <taxon>Embryophyta</taxon>
        <taxon>Tracheophyta</taxon>
        <taxon>Spermatophyta</taxon>
        <taxon>Magnoliopsida</taxon>
        <taxon>eudicotyledons</taxon>
        <taxon>Gunneridae</taxon>
        <taxon>Pentapetalae</taxon>
        <taxon>rosids</taxon>
        <taxon>fabids</taxon>
        <taxon>Fabales</taxon>
        <taxon>Fabaceae</taxon>
        <taxon>Caesalpinioideae</taxon>
        <taxon>Cassia clade</taxon>
        <taxon>Senna</taxon>
    </lineage>
</organism>
<accession>A0A834WCF8</accession>
<gene>
    <name evidence="12" type="ORF">G2W53_031371</name>
</gene>
<proteinExistence type="inferred from homology"/>
<dbReference type="FunFam" id="3.40.50.1460:FF:000005">
    <property type="entry name" value="Vacuolar-processing enzyme beta-isozyme"/>
    <property type="match status" value="1"/>
</dbReference>
<dbReference type="Gene3D" id="3.40.50.1460">
    <property type="match status" value="1"/>
</dbReference>
<evidence type="ECO:0000259" key="11">
    <source>
        <dbReference type="Pfam" id="PF20985"/>
    </source>
</evidence>
<dbReference type="EMBL" id="JAAIUW010000009">
    <property type="protein sequence ID" value="KAF7817402.1"/>
    <property type="molecule type" value="Genomic_DNA"/>
</dbReference>
<dbReference type="Pfam" id="PF20985">
    <property type="entry name" value="Legum_prodom"/>
    <property type="match status" value="1"/>
</dbReference>
<dbReference type="PANTHER" id="PTHR12000">
    <property type="entry name" value="HEMOGLOBINASE FAMILY MEMBER"/>
    <property type="match status" value="1"/>
</dbReference>
<feature type="signal peptide" evidence="10">
    <location>
        <begin position="1"/>
        <end position="22"/>
    </location>
</feature>
<keyword evidence="4" id="KW-0378">Hydrolase</keyword>
<dbReference type="GO" id="GO:0051603">
    <property type="term" value="P:proteolysis involved in protein catabolic process"/>
    <property type="evidence" value="ECO:0007669"/>
    <property type="project" value="InterPro"/>
</dbReference>
<dbReference type="InterPro" id="IPR046427">
    <property type="entry name" value="Legumain_prodom_sf"/>
</dbReference>
<sequence length="520" mass="57649">MDRFPIAIFLFLLALPSALVDARRDVDGGFIRLPSEVSRFFHGGATEESNQKVEAEGTRWAILLAGSNGYWNYRHQADICHAYQLLRKGGLKEENIVVFMYDDIAYNEENPRPGTIINSPNGEDVYKGVPKDYTGEEVNVDNFYAVILGNKTALTGGSGKVVDSGPNDHIFIFYSDHGGAGVLGMPTYPYLYANDLNEVLKKKHASGMYKSLVFYLEACESGSIFEGLLPEGLNIYATTASNAEESSWGTYCPGEYPSPPPEYETCLGDLYSVSWMEDSDIHNLRTETLHQQYELVKRRTLNGNSYSGYGSHVMQYGDIGISKNNVEIYLGTNPANDNYTFVDENSLRPPTKATNQRDADLIHFWEKDIFHNLRLPESLSGTLGSGANNEDYRKAPEGSPRKSEAQKQVLEAMSHRMHLDNSVKLVGKLLFGIGKGPEVLNTVRAAGKPLVDDWDCLKTMVRTFETYCGSLSQYGMKHMRSFANMCNAGIKTQQMVEASAQACASVPATPWSSLHKGFSA</sequence>
<evidence type="ECO:0000256" key="3">
    <source>
        <dbReference type="ARBA" id="ARBA00022729"/>
    </source>
</evidence>
<dbReference type="Proteomes" id="UP000634136">
    <property type="component" value="Unassembled WGS sequence"/>
</dbReference>
<evidence type="ECO:0000256" key="7">
    <source>
        <dbReference type="ARBA" id="ARBA00023180"/>
    </source>
</evidence>
<feature type="compositionally biased region" description="Basic and acidic residues" evidence="9">
    <location>
        <begin position="390"/>
        <end position="405"/>
    </location>
</feature>
<evidence type="ECO:0000256" key="2">
    <source>
        <dbReference type="ARBA" id="ARBA00022670"/>
    </source>
</evidence>
<dbReference type="GO" id="GO:0006624">
    <property type="term" value="P:vacuolar protein processing"/>
    <property type="evidence" value="ECO:0007669"/>
    <property type="project" value="TreeGrafter"/>
</dbReference>
<dbReference type="CDD" id="cd21115">
    <property type="entry name" value="legumain_C"/>
    <property type="match status" value="1"/>
</dbReference>
<feature type="active site" description="Nucleophile" evidence="8">
    <location>
        <position position="219"/>
    </location>
</feature>
<keyword evidence="2" id="KW-0645">Protease</keyword>
<dbReference type="OrthoDB" id="192611at2759"/>
<feature type="domain" description="Legumain prodomain" evidence="11">
    <location>
        <begin position="407"/>
        <end position="503"/>
    </location>
</feature>
<evidence type="ECO:0000256" key="6">
    <source>
        <dbReference type="ARBA" id="ARBA00023157"/>
    </source>
</evidence>
<dbReference type="Pfam" id="PF01650">
    <property type="entry name" value="Peptidase_C13"/>
    <property type="match status" value="1"/>
</dbReference>
<comment type="caution">
    <text evidence="12">The sequence shown here is derived from an EMBL/GenBank/DDBJ whole genome shotgun (WGS) entry which is preliminary data.</text>
</comment>
<evidence type="ECO:0000256" key="4">
    <source>
        <dbReference type="ARBA" id="ARBA00022801"/>
    </source>
</evidence>
<reference evidence="12" key="1">
    <citation type="submission" date="2020-09" db="EMBL/GenBank/DDBJ databases">
        <title>Genome-Enabled Discovery of Anthraquinone Biosynthesis in Senna tora.</title>
        <authorList>
            <person name="Kang S.-H."/>
            <person name="Pandey R.P."/>
            <person name="Lee C.-M."/>
            <person name="Sim J.-S."/>
            <person name="Jeong J.-T."/>
            <person name="Choi B.-S."/>
            <person name="Jung M."/>
            <person name="Ginzburg D."/>
            <person name="Zhao K."/>
            <person name="Won S.Y."/>
            <person name="Oh T.-J."/>
            <person name="Yu Y."/>
            <person name="Kim N.-H."/>
            <person name="Lee O.R."/>
            <person name="Lee T.-H."/>
            <person name="Bashyal P."/>
            <person name="Kim T.-S."/>
            <person name="Lee W.-H."/>
            <person name="Kawkins C."/>
            <person name="Kim C.-K."/>
            <person name="Kim J.S."/>
            <person name="Ahn B.O."/>
            <person name="Rhee S.Y."/>
            <person name="Sohng J.K."/>
        </authorList>
    </citation>
    <scope>NUCLEOTIDE SEQUENCE</scope>
    <source>
        <tissue evidence="12">Leaf</tissue>
    </source>
</reference>
<dbReference type="InterPro" id="IPR048501">
    <property type="entry name" value="Legum_prodom"/>
</dbReference>
<keyword evidence="3 10" id="KW-0732">Signal</keyword>
<evidence type="ECO:0000256" key="1">
    <source>
        <dbReference type="ARBA" id="ARBA00009941"/>
    </source>
</evidence>
<evidence type="ECO:0000313" key="12">
    <source>
        <dbReference type="EMBL" id="KAF7817402.1"/>
    </source>
</evidence>
<dbReference type="PIRSF" id="PIRSF019663">
    <property type="entry name" value="Legumain"/>
    <property type="match status" value="1"/>
</dbReference>
<feature type="region of interest" description="Disordered" evidence="9">
    <location>
        <begin position="381"/>
        <end position="405"/>
    </location>
</feature>
<dbReference type="PANTHER" id="PTHR12000:SF50">
    <property type="entry name" value="VACUOLAR-PROCESSING ENZYME GAMMA-ISOZYME"/>
    <property type="match status" value="1"/>
</dbReference>
<dbReference type="InterPro" id="IPR043577">
    <property type="entry name" value="AE"/>
</dbReference>
<dbReference type="InterPro" id="IPR001096">
    <property type="entry name" value="Peptidase_C13"/>
</dbReference>
<dbReference type="AlphaFoldDB" id="A0A834WCF8"/>
<evidence type="ECO:0000313" key="13">
    <source>
        <dbReference type="Proteomes" id="UP000634136"/>
    </source>
</evidence>
<dbReference type="GO" id="GO:0004197">
    <property type="term" value="F:cysteine-type endopeptidase activity"/>
    <property type="evidence" value="ECO:0007669"/>
    <property type="project" value="InterPro"/>
</dbReference>
<feature type="chain" id="PRO_5032719431" evidence="10">
    <location>
        <begin position="23"/>
        <end position="520"/>
    </location>
</feature>
<keyword evidence="13" id="KW-1185">Reference proteome</keyword>
<feature type="active site" evidence="8">
    <location>
        <position position="177"/>
    </location>
</feature>
<keyword evidence="5" id="KW-0788">Thiol protease</keyword>
<protein>
    <submittedName>
        <fullName evidence="12">Vacuolar-processing enzyme</fullName>
    </submittedName>
</protein>
<evidence type="ECO:0000256" key="10">
    <source>
        <dbReference type="SAM" id="SignalP"/>
    </source>
</evidence>
<dbReference type="Gene3D" id="1.10.132.130">
    <property type="match status" value="1"/>
</dbReference>